<evidence type="ECO:0000256" key="14">
    <source>
        <dbReference type="ARBA" id="ARBA00031895"/>
    </source>
</evidence>
<keyword evidence="13 20" id="KW-0472">Membrane</keyword>
<feature type="transmembrane region" description="Helical" evidence="20">
    <location>
        <begin position="211"/>
        <end position="228"/>
    </location>
</feature>
<evidence type="ECO:0000256" key="5">
    <source>
        <dbReference type="ARBA" id="ARBA00009347"/>
    </source>
</evidence>
<feature type="transmembrane region" description="Helical" evidence="20">
    <location>
        <begin position="518"/>
        <end position="541"/>
    </location>
</feature>
<feature type="transmembrane region" description="Helical" evidence="20">
    <location>
        <begin position="1461"/>
        <end position="1482"/>
    </location>
</feature>
<comment type="cofactor">
    <cofactor evidence="1">
        <name>FAD</name>
        <dbReference type="ChEBI" id="CHEBI:57692"/>
    </cofactor>
</comment>
<name>A0AAV2YKH8_9STRA</name>
<evidence type="ECO:0000256" key="3">
    <source>
        <dbReference type="ARBA" id="ARBA00005198"/>
    </source>
</evidence>
<feature type="transmembrane region" description="Helical" evidence="20">
    <location>
        <begin position="1155"/>
        <end position="1176"/>
    </location>
</feature>
<keyword evidence="9 20" id="KW-0812">Transmembrane</keyword>
<evidence type="ECO:0000256" key="4">
    <source>
        <dbReference type="ARBA" id="ARBA00006279"/>
    </source>
</evidence>
<evidence type="ECO:0000256" key="11">
    <source>
        <dbReference type="ARBA" id="ARBA00022989"/>
    </source>
</evidence>
<dbReference type="SUPFAM" id="SSF103473">
    <property type="entry name" value="MFS general substrate transporter"/>
    <property type="match status" value="3"/>
</dbReference>
<feature type="transmembrane region" description="Helical" evidence="20">
    <location>
        <begin position="142"/>
        <end position="163"/>
    </location>
</feature>
<evidence type="ECO:0000256" key="20">
    <source>
        <dbReference type="SAM" id="Phobius"/>
    </source>
</evidence>
<dbReference type="PANTHER" id="PTHR11660:SF57">
    <property type="entry name" value="SOLUTE CARRIER FAMILY 40 MEMBER"/>
    <property type="match status" value="1"/>
</dbReference>
<feature type="transmembrane region" description="Helical" evidence="20">
    <location>
        <begin position="1394"/>
        <end position="1412"/>
    </location>
</feature>
<dbReference type="Gene3D" id="1.20.140.10">
    <property type="entry name" value="Butyryl-CoA Dehydrogenase, subunit A, domain 3"/>
    <property type="match status" value="1"/>
</dbReference>
<feature type="transmembrane region" description="Helical" evidence="20">
    <location>
        <begin position="1367"/>
        <end position="1388"/>
    </location>
</feature>
<keyword evidence="25" id="KW-1185">Reference proteome</keyword>
<feature type="transmembrane region" description="Helical" evidence="20">
    <location>
        <begin position="1433"/>
        <end position="1455"/>
    </location>
</feature>
<evidence type="ECO:0000256" key="8">
    <source>
        <dbReference type="ARBA" id="ARBA00022630"/>
    </source>
</evidence>
<keyword evidence="10" id="KW-0274">FAD</keyword>
<evidence type="ECO:0000259" key="23">
    <source>
        <dbReference type="Pfam" id="PF02771"/>
    </source>
</evidence>
<feature type="transmembrane region" description="Helical" evidence="20">
    <location>
        <begin position="1002"/>
        <end position="1020"/>
    </location>
</feature>
<dbReference type="Gene3D" id="2.40.110.10">
    <property type="entry name" value="Butyryl-CoA Dehydrogenase, subunit A, domain 2"/>
    <property type="match status" value="1"/>
</dbReference>
<keyword evidence="7" id="KW-0813">Transport</keyword>
<reference evidence="24" key="2">
    <citation type="journal article" date="2023" name="Microbiol Resour">
        <title>Decontamination and Annotation of the Draft Genome Sequence of the Oomycete Lagenidium giganteum ARSEF 373.</title>
        <authorList>
            <person name="Morgan W.R."/>
            <person name="Tartar A."/>
        </authorList>
    </citation>
    <scope>NUCLEOTIDE SEQUENCE</scope>
    <source>
        <strain evidence="24">ARSEF 373</strain>
    </source>
</reference>
<feature type="transmembrane region" description="Helical" evidence="20">
    <location>
        <begin position="175"/>
        <end position="199"/>
    </location>
</feature>
<reference evidence="24" key="1">
    <citation type="submission" date="2022-11" db="EMBL/GenBank/DDBJ databases">
        <authorList>
            <person name="Morgan W.R."/>
            <person name="Tartar A."/>
        </authorList>
    </citation>
    <scope>NUCLEOTIDE SEQUENCE</scope>
    <source>
        <strain evidence="24">ARSEF 373</strain>
    </source>
</reference>
<dbReference type="InterPro" id="IPR009716">
    <property type="entry name" value="Ferroportin-1"/>
</dbReference>
<dbReference type="Proteomes" id="UP001146120">
    <property type="component" value="Unassembled WGS sequence"/>
</dbReference>
<dbReference type="InterPro" id="IPR036250">
    <property type="entry name" value="AcylCo_DH-like_C"/>
</dbReference>
<dbReference type="GO" id="GO:0016020">
    <property type="term" value="C:membrane"/>
    <property type="evidence" value="ECO:0007669"/>
    <property type="project" value="UniProtKB-SubCell"/>
</dbReference>
<evidence type="ECO:0000313" key="24">
    <source>
        <dbReference type="EMBL" id="DAZ93818.1"/>
    </source>
</evidence>
<evidence type="ECO:0000259" key="22">
    <source>
        <dbReference type="Pfam" id="PF02770"/>
    </source>
</evidence>
<dbReference type="CDD" id="cd01158">
    <property type="entry name" value="SCAD_SBCAD"/>
    <property type="match status" value="1"/>
</dbReference>
<evidence type="ECO:0000256" key="1">
    <source>
        <dbReference type="ARBA" id="ARBA00001974"/>
    </source>
</evidence>
<dbReference type="FunFam" id="2.40.110.10:FF:000001">
    <property type="entry name" value="Acyl-CoA dehydrogenase, mitochondrial"/>
    <property type="match status" value="1"/>
</dbReference>
<sequence>MLSQWKNRCVAATAMEATIFVCIALGLGCLLLLADAAVCFAGIEQACVLNRSSNVVALIIACAMLVPIAVCAWSAWRDARNSMEERMSLLERESDASDEMPERVRMYLYASHFLSAWGDRMWAFAIPILLMEVFVDTLLPSAAFSMVTYLSCIVAIPSVGRCLDQMNRWTVMQVAIVIENLMIVASSSSLALILLLTNADGIHKPVWTPKLAGLFGVTLVCGGIAQVLNDAQSLAIEKDWVVVVARDDTEELTHLNTVMRRIDLTCNILSPIAFGFIMENAGDDPTTRAMIGAAAVGIWNLLSMPLEYCMTKDIYDLNSELAEKEAPTEDQQDPPGPANTGAFRSYAKLWREYVRHPIFLLSFSFCALYMTILDGGALNTAYLKWRGIRESILGASRGAGALFGLIGTVLFPHLRHFVGRLERVVVIGIWMFWFCLVPIVVVFFVSGESIVSDYVMLACMTISRLWLWTTDLAETQIMQEWIEPARRGAINSMQTASSQLFYILILVLGMVFHDPAEFIVLVLISLATVLSAAMGVSVWDLKYGSKRSSYRAGSVLKHATQQVRCESVLTKLPEEHQMLRDMCRQYAAKNLAPIAGDLDREHRYPAQQMKELGEMGLMGVAVSDEYGGAGLDYLAYAIAMEEISRGCASTGVIMSVNNSLYCAPMEKFGNEEQKQQHLTPFAAGEKLGCFGLSEPGNGSDAGAATTTATRTDSGYVLNGTKAWITNAHEADQAIVFATTDKSLKHKGISAFIVPTNAPGFSLGKKEDKLGIRASSTANLIFEDVELPKESLLGKEGEGFKIAMITLDAGRIGIASQALGIAQASYDCAIAYAQTRKTFGQPIAKNPIIQTKLARMAMELESARLLTWKAAAEKDAGLPFSKMAAMAKLKASEVATMCSHQAIQILGGMGYVSDMPAERHYRDARITEIYEGTSEIQHLGRHHRHRRCTTTVSPAIPPTDAKMESSIVACLVLGLASLVVALDSALCLAHVEAVCIGNRPTNLVALIISAAMLIPCVLTLTSSHLDARNARSGERTQLLKPDPEATYKMPNRVWTYLYASHFLSSWGDRMWSFAVPILLMEVFVDTLMPSAAFSLVTYLACILAIPSVGRILDRSNRWKAMKWAIVVENLLIVLSSLSLAAIMIVTDADGVRKPQWTPTLIGLFAATLTCGGVAQILNNAQTLGIERDWVVVLAGDDSAALTHLNSVMRRIDLSCNILAPIAFGLIMENAGDDPTTRAMIGAVAVGVWNVLSTPLEYCMTKDIYDLYPELAIKEHTIEDPRETSKEQLSYAQMWREYLRHPVFLLSFSFCALYMTVLSGGALNTAYLKWRGIPESILGASRGAGAVLGLLGTWLFSHLRQCLGRLERVAVVSVWLFWLCLVPVAVVFFLTGESVVSDYVMIGAVTVSRLWLWCTDLAETQIMQEWIEPSRRGAVNAMQTAMYQVFFIMILLMGMVYHDPADFMVLVLVSLALVLAAAFGFTVWDVKYGQNRSIYVRRTLLPQR</sequence>
<keyword evidence="11 20" id="KW-1133">Transmembrane helix</keyword>
<organism evidence="24 25">
    <name type="scientific">Lagenidium giganteum</name>
    <dbReference type="NCBI Taxonomy" id="4803"/>
    <lineage>
        <taxon>Eukaryota</taxon>
        <taxon>Sar</taxon>
        <taxon>Stramenopiles</taxon>
        <taxon>Oomycota</taxon>
        <taxon>Peronosporomycetes</taxon>
        <taxon>Pythiales</taxon>
        <taxon>Pythiaceae</taxon>
    </lineage>
</organism>
<evidence type="ECO:0000313" key="25">
    <source>
        <dbReference type="Proteomes" id="UP001146120"/>
    </source>
</evidence>
<dbReference type="GO" id="GO:0016937">
    <property type="term" value="F:short-chain fatty acyl-CoA dehydrogenase activity"/>
    <property type="evidence" value="ECO:0007669"/>
    <property type="project" value="UniProtKB-EC"/>
</dbReference>
<dbReference type="Gene3D" id="1.20.1250.20">
    <property type="entry name" value="MFS general substrate transporter like domains"/>
    <property type="match status" value="2"/>
</dbReference>
<feature type="transmembrane region" description="Helical" evidence="20">
    <location>
        <begin position="1301"/>
        <end position="1325"/>
    </location>
</feature>
<feature type="transmembrane region" description="Helical" evidence="20">
    <location>
        <begin position="107"/>
        <end position="130"/>
    </location>
</feature>
<evidence type="ECO:0000256" key="7">
    <source>
        <dbReference type="ARBA" id="ARBA00022448"/>
    </source>
</evidence>
<dbReference type="InterPro" id="IPR009075">
    <property type="entry name" value="AcylCo_DH/oxidase_C"/>
</dbReference>
<dbReference type="InterPro" id="IPR006091">
    <property type="entry name" value="Acyl-CoA_Oxase/DH_mid-dom"/>
</dbReference>
<dbReference type="Pfam" id="PF00441">
    <property type="entry name" value="Acyl-CoA_dh_1"/>
    <property type="match status" value="1"/>
</dbReference>
<comment type="pathway">
    <text evidence="3">Lipid metabolism; mitochondrial fatty acid beta-oxidation.</text>
</comment>
<dbReference type="InterPro" id="IPR013786">
    <property type="entry name" value="AcylCoA_DH/ox_N"/>
</dbReference>
<dbReference type="InterPro" id="IPR037069">
    <property type="entry name" value="AcylCoA_DH/ox_N_sf"/>
</dbReference>
<dbReference type="InterPro" id="IPR046373">
    <property type="entry name" value="Acyl-CoA_Oxase/DH_mid-dom_sf"/>
</dbReference>
<dbReference type="SUPFAM" id="SSF47203">
    <property type="entry name" value="Acyl-CoA dehydrogenase C-terminal domain-like"/>
    <property type="match status" value="1"/>
</dbReference>
<feature type="transmembrane region" description="Helical" evidence="20">
    <location>
        <begin position="1337"/>
        <end position="1355"/>
    </location>
</feature>
<dbReference type="GO" id="GO:0005381">
    <property type="term" value="F:iron ion transmembrane transporter activity"/>
    <property type="evidence" value="ECO:0007669"/>
    <property type="project" value="InterPro"/>
</dbReference>
<comment type="subcellular location">
    <subcellularLocation>
        <location evidence="2">Membrane</location>
        <topology evidence="2">Multi-pass membrane protein</topology>
    </subcellularLocation>
</comment>
<comment type="similarity">
    <text evidence="5">Belongs to the acyl-CoA dehydrogenase family.</text>
</comment>
<dbReference type="InterPro" id="IPR006089">
    <property type="entry name" value="Acyl-CoA_DH_CS"/>
</dbReference>
<dbReference type="Gene3D" id="1.10.540.10">
    <property type="entry name" value="Acyl-CoA dehydrogenase/oxidase, N-terminal domain"/>
    <property type="match status" value="1"/>
</dbReference>
<comment type="catalytic activity">
    <reaction evidence="17">
        <text>pentanoyl-CoA + oxidized [electron-transfer flavoprotein] + H(+) = (2E)-pentenoyl-CoA + reduced [electron-transfer flavoprotein]</text>
        <dbReference type="Rhea" id="RHEA:43456"/>
        <dbReference type="Rhea" id="RHEA-COMP:10685"/>
        <dbReference type="Rhea" id="RHEA-COMP:10686"/>
        <dbReference type="ChEBI" id="CHEBI:15378"/>
        <dbReference type="ChEBI" id="CHEBI:57389"/>
        <dbReference type="ChEBI" id="CHEBI:57692"/>
        <dbReference type="ChEBI" id="CHEBI:58307"/>
        <dbReference type="ChEBI" id="CHEBI:86160"/>
    </reaction>
    <physiologicalReaction direction="left-to-right" evidence="17">
        <dbReference type="Rhea" id="RHEA:43457"/>
    </physiologicalReaction>
</comment>
<evidence type="ECO:0000256" key="18">
    <source>
        <dbReference type="ARBA" id="ARBA00049192"/>
    </source>
</evidence>
<keyword evidence="12" id="KW-0560">Oxidoreductase</keyword>
<evidence type="ECO:0000256" key="15">
    <source>
        <dbReference type="ARBA" id="ARBA00044204"/>
    </source>
</evidence>
<feature type="transmembrane region" description="Helical" evidence="20">
    <location>
        <begin position="966"/>
        <end position="990"/>
    </location>
</feature>
<dbReference type="CDD" id="cd17480">
    <property type="entry name" value="MFS_SLC40A1_like"/>
    <property type="match status" value="2"/>
</dbReference>
<dbReference type="Pfam" id="PF06963">
    <property type="entry name" value="FPN1"/>
    <property type="match status" value="2"/>
</dbReference>
<dbReference type="PANTHER" id="PTHR11660">
    <property type="entry name" value="SOLUTE CARRIER FAMILY 40 MEMBER"/>
    <property type="match status" value="1"/>
</dbReference>
<dbReference type="InterPro" id="IPR009100">
    <property type="entry name" value="AcylCoA_DH/oxidase_NM_dom_sf"/>
</dbReference>
<evidence type="ECO:0000256" key="6">
    <source>
        <dbReference type="ARBA" id="ARBA00012046"/>
    </source>
</evidence>
<comment type="caution">
    <text evidence="24">The sequence shown here is derived from an EMBL/GenBank/DDBJ whole genome shotgun (WGS) entry which is preliminary data.</text>
</comment>
<comment type="catalytic activity">
    <reaction evidence="19">
        <text>butanoyl-CoA + oxidized [electron-transfer flavoprotein] + H(+) = (2E)-butenoyl-CoA + reduced [electron-transfer flavoprotein]</text>
        <dbReference type="Rhea" id="RHEA:24004"/>
        <dbReference type="Rhea" id="RHEA-COMP:10685"/>
        <dbReference type="Rhea" id="RHEA-COMP:10686"/>
        <dbReference type="ChEBI" id="CHEBI:15378"/>
        <dbReference type="ChEBI" id="CHEBI:57332"/>
        <dbReference type="ChEBI" id="CHEBI:57371"/>
        <dbReference type="ChEBI" id="CHEBI:57692"/>
        <dbReference type="ChEBI" id="CHEBI:58307"/>
        <dbReference type="EC" id="1.3.8.1"/>
    </reaction>
    <physiologicalReaction direction="left-to-right" evidence="19">
        <dbReference type="Rhea" id="RHEA:24005"/>
    </physiologicalReaction>
</comment>
<feature type="transmembrane region" description="Helical" evidence="20">
    <location>
        <begin position="424"/>
        <end position="445"/>
    </location>
</feature>
<feature type="domain" description="Acyl-CoA dehydrogenase/oxidase N-terminal" evidence="23">
    <location>
        <begin position="574"/>
        <end position="685"/>
    </location>
</feature>
<feature type="domain" description="Acyl-CoA oxidase/dehydrogenase middle" evidence="22">
    <location>
        <begin position="689"/>
        <end position="784"/>
    </location>
</feature>
<evidence type="ECO:0000256" key="12">
    <source>
        <dbReference type="ARBA" id="ARBA00023002"/>
    </source>
</evidence>
<feature type="transmembrane region" description="Helical" evidence="20">
    <location>
        <begin position="57"/>
        <end position="76"/>
    </location>
</feature>
<feature type="transmembrane region" description="Helical" evidence="20">
    <location>
        <begin position="1123"/>
        <end position="1143"/>
    </location>
</feature>
<feature type="transmembrane region" description="Helical" evidence="20">
    <location>
        <begin position="353"/>
        <end position="372"/>
    </location>
</feature>
<keyword evidence="8" id="KW-0285">Flavoprotein</keyword>
<evidence type="ECO:0000256" key="17">
    <source>
        <dbReference type="ARBA" id="ARBA00048499"/>
    </source>
</evidence>
<feature type="domain" description="Acyl-CoA dehydrogenase/oxidase C-terminal" evidence="21">
    <location>
        <begin position="796"/>
        <end position="936"/>
    </location>
</feature>
<dbReference type="PROSITE" id="PS00072">
    <property type="entry name" value="ACYL_COA_DH_1"/>
    <property type="match status" value="1"/>
</dbReference>
<dbReference type="EMBL" id="DAKRPA010000289">
    <property type="protein sequence ID" value="DAZ93818.1"/>
    <property type="molecule type" value="Genomic_DNA"/>
</dbReference>
<evidence type="ECO:0000256" key="10">
    <source>
        <dbReference type="ARBA" id="ARBA00022827"/>
    </source>
</evidence>
<evidence type="ECO:0000256" key="2">
    <source>
        <dbReference type="ARBA" id="ARBA00004141"/>
    </source>
</evidence>
<accession>A0AAV2YKH8</accession>
<evidence type="ECO:0000256" key="9">
    <source>
        <dbReference type="ARBA" id="ARBA00022692"/>
    </source>
</evidence>
<dbReference type="PROSITE" id="PS51257">
    <property type="entry name" value="PROKAR_LIPOPROTEIN"/>
    <property type="match status" value="1"/>
</dbReference>
<feature type="transmembrane region" description="Helical" evidence="20">
    <location>
        <begin position="1090"/>
        <end position="1111"/>
    </location>
</feature>
<dbReference type="EC" id="1.3.8.1" evidence="6"/>
<dbReference type="FunFam" id="1.10.540.10:FF:000002">
    <property type="entry name" value="Acyl-CoA dehydrogenase FadE19"/>
    <property type="match status" value="1"/>
</dbReference>
<gene>
    <name evidence="24" type="ORF">N0F65_004207</name>
</gene>
<comment type="similarity">
    <text evidence="4">Belongs to the ferroportin (FP) (TC 2.A.100) family. SLC40A subfamily.</text>
</comment>
<dbReference type="SUPFAM" id="SSF56645">
    <property type="entry name" value="Acyl-CoA dehydrogenase NM domain-like"/>
    <property type="match status" value="1"/>
</dbReference>
<evidence type="ECO:0000259" key="21">
    <source>
        <dbReference type="Pfam" id="PF00441"/>
    </source>
</evidence>
<dbReference type="Pfam" id="PF02770">
    <property type="entry name" value="Acyl-CoA_dh_M"/>
    <property type="match status" value="1"/>
</dbReference>
<feature type="transmembrane region" description="Helical" evidence="20">
    <location>
        <begin position="489"/>
        <end position="512"/>
    </location>
</feature>
<dbReference type="FunFam" id="1.20.140.10:FF:000004">
    <property type="entry name" value="Acyl-CoA dehydrogenase FadE25"/>
    <property type="match status" value="1"/>
</dbReference>
<protein>
    <recommendedName>
        <fullName evidence="15">Short-chain specific acyl-CoA dehydrogenase, mitochondrial</fullName>
        <ecNumber evidence="6">1.3.8.1</ecNumber>
    </recommendedName>
    <alternativeName>
        <fullName evidence="14">Butyryl-CoA dehydrogenase</fullName>
    </alternativeName>
</protein>
<dbReference type="Pfam" id="PF02771">
    <property type="entry name" value="Acyl-CoA_dh_N"/>
    <property type="match status" value="1"/>
</dbReference>
<evidence type="ECO:0000256" key="16">
    <source>
        <dbReference type="ARBA" id="ARBA00045387"/>
    </source>
</evidence>
<comment type="function">
    <text evidence="16">Short-chain specific acyl-CoA dehydrogenase is one of the acyl-CoA dehydrogenases that catalyze the first step of mitochondrial fatty acid beta-oxidation, an aerobic process breaking down fatty acids into acetyl-CoA and allowing the production of energy from fats. The first step of fatty acid beta-oxidation consists in the removal of one hydrogen from C-2 and C-3 of the straight-chain fatty acyl-CoA thioester, resulting in the formation of trans-2-enoyl-CoA. Among the different mitochondrial acyl-CoA dehydrogenases, short-chain specific acyl-CoA dehydrogenase acts specifically on acyl-CoAs with saturated 4 to 6 carbons long primary chains.</text>
</comment>
<dbReference type="GO" id="GO:0050660">
    <property type="term" value="F:flavin adenine dinucleotide binding"/>
    <property type="evidence" value="ECO:0007669"/>
    <property type="project" value="InterPro"/>
</dbReference>
<proteinExistence type="inferred from homology"/>
<evidence type="ECO:0000256" key="13">
    <source>
        <dbReference type="ARBA" id="ARBA00023136"/>
    </source>
</evidence>
<dbReference type="PROSITE" id="PS00073">
    <property type="entry name" value="ACYL_COA_DH_2"/>
    <property type="match status" value="1"/>
</dbReference>
<feature type="transmembrane region" description="Helical" evidence="20">
    <location>
        <begin position="392"/>
        <end position="412"/>
    </location>
</feature>
<evidence type="ECO:0000256" key="19">
    <source>
        <dbReference type="ARBA" id="ARBA00050758"/>
    </source>
</evidence>
<comment type="catalytic activity">
    <reaction evidence="18">
        <text>hexanoyl-CoA + oxidized [electron-transfer flavoprotein] + H(+) = (2E)-hexenoyl-CoA + reduced [electron-transfer flavoprotein]</text>
        <dbReference type="Rhea" id="RHEA:43464"/>
        <dbReference type="Rhea" id="RHEA-COMP:10685"/>
        <dbReference type="Rhea" id="RHEA-COMP:10686"/>
        <dbReference type="ChEBI" id="CHEBI:15378"/>
        <dbReference type="ChEBI" id="CHEBI:57692"/>
        <dbReference type="ChEBI" id="CHEBI:58307"/>
        <dbReference type="ChEBI" id="CHEBI:62077"/>
        <dbReference type="ChEBI" id="CHEBI:62620"/>
    </reaction>
    <physiologicalReaction direction="left-to-right" evidence="18">
        <dbReference type="Rhea" id="RHEA:43465"/>
    </physiologicalReaction>
</comment>
<dbReference type="InterPro" id="IPR036259">
    <property type="entry name" value="MFS_trans_sf"/>
</dbReference>